<dbReference type="OrthoDB" id="886141at2"/>
<organism evidence="1 2">
    <name type="scientific">Solirubrum puertoriconensis</name>
    <dbReference type="NCBI Taxonomy" id="1751427"/>
    <lineage>
        <taxon>Bacteria</taxon>
        <taxon>Pseudomonadati</taxon>
        <taxon>Bacteroidota</taxon>
        <taxon>Cytophagia</taxon>
        <taxon>Cytophagales</taxon>
    </lineage>
</organism>
<protein>
    <submittedName>
        <fullName evidence="1">Uncharacterized protein</fullName>
    </submittedName>
</protein>
<evidence type="ECO:0000313" key="1">
    <source>
        <dbReference type="EMBL" id="KUG07375.1"/>
    </source>
</evidence>
<accession>A0A9X0L499</accession>
<dbReference type="Pfam" id="PF20391">
    <property type="entry name" value="DUF6686"/>
    <property type="match status" value="1"/>
</dbReference>
<gene>
    <name evidence="1" type="ORF">ASU33_13540</name>
</gene>
<dbReference type="Proteomes" id="UP000054223">
    <property type="component" value="Unassembled WGS sequence"/>
</dbReference>
<dbReference type="InterPro" id="IPR046508">
    <property type="entry name" value="DUF6686"/>
</dbReference>
<sequence>MAQLLHHNTFGYTARCPRAAGFVHLCFGNLGLALTPAELADFRTRIASTYRQCTTGSRPCDLDARCIAVPTPATRMAMVFTLTELAQLVELLDCTALFLEAEELLKGEA</sequence>
<keyword evidence="2" id="KW-1185">Reference proteome</keyword>
<name>A0A9X0L499_SOLP1</name>
<reference evidence="1 2" key="1">
    <citation type="submission" date="2015-11" db="EMBL/GenBank/DDBJ databases">
        <title>Solirubrum puertoriconensis gen. nov. an environmental bacteria isolated in Puerto Rico.</title>
        <authorList>
            <person name="Cuebas-Irizarry M.F."/>
            <person name="Montalvo-Rodriguez R."/>
        </authorList>
    </citation>
    <scope>NUCLEOTIDE SEQUENCE [LARGE SCALE GENOMIC DNA]</scope>
    <source>
        <strain evidence="1 2">MC1A</strain>
    </source>
</reference>
<dbReference type="EMBL" id="LNAL01000007">
    <property type="protein sequence ID" value="KUG07375.1"/>
    <property type="molecule type" value="Genomic_DNA"/>
</dbReference>
<dbReference type="AlphaFoldDB" id="A0A9X0L499"/>
<proteinExistence type="predicted"/>
<evidence type="ECO:0000313" key="2">
    <source>
        <dbReference type="Proteomes" id="UP000054223"/>
    </source>
</evidence>
<comment type="caution">
    <text evidence="1">The sequence shown here is derived from an EMBL/GenBank/DDBJ whole genome shotgun (WGS) entry which is preliminary data.</text>
</comment>
<dbReference type="RefSeq" id="WP_059071000.1">
    <property type="nucleotide sequence ID" value="NZ_LNAL01000007.1"/>
</dbReference>